<dbReference type="InterPro" id="IPR036388">
    <property type="entry name" value="WH-like_DNA-bd_sf"/>
</dbReference>
<organism evidence="6 7">
    <name type="scientific">Candidatus Thiodiazotropha endolucinida</name>
    <dbReference type="NCBI Taxonomy" id="1655433"/>
    <lineage>
        <taxon>Bacteria</taxon>
        <taxon>Pseudomonadati</taxon>
        <taxon>Pseudomonadota</taxon>
        <taxon>Gammaproteobacteria</taxon>
        <taxon>Chromatiales</taxon>
        <taxon>Sedimenticolaceae</taxon>
        <taxon>Candidatus Thiodiazotropha</taxon>
    </lineage>
</organism>
<dbReference type="GO" id="GO:0003677">
    <property type="term" value="F:DNA binding"/>
    <property type="evidence" value="ECO:0007669"/>
    <property type="project" value="UniProtKB-KW"/>
</dbReference>
<evidence type="ECO:0000256" key="3">
    <source>
        <dbReference type="ARBA" id="ARBA00023125"/>
    </source>
</evidence>
<dbReference type="FunFam" id="1.10.10.10:FF:000001">
    <property type="entry name" value="LysR family transcriptional regulator"/>
    <property type="match status" value="1"/>
</dbReference>
<comment type="similarity">
    <text evidence="1">Belongs to the LysR transcriptional regulatory family.</text>
</comment>
<dbReference type="InterPro" id="IPR000847">
    <property type="entry name" value="LysR_HTH_N"/>
</dbReference>
<dbReference type="SUPFAM" id="SSF53850">
    <property type="entry name" value="Periplasmic binding protein-like II"/>
    <property type="match status" value="1"/>
</dbReference>
<dbReference type="PRINTS" id="PR00039">
    <property type="entry name" value="HTHLYSR"/>
</dbReference>
<keyword evidence="7" id="KW-1185">Reference proteome</keyword>
<dbReference type="GO" id="GO:0005829">
    <property type="term" value="C:cytosol"/>
    <property type="evidence" value="ECO:0007669"/>
    <property type="project" value="TreeGrafter"/>
</dbReference>
<dbReference type="EMBL" id="MARB01000016">
    <property type="protein sequence ID" value="ODJ86865.1"/>
    <property type="molecule type" value="Genomic_DNA"/>
</dbReference>
<dbReference type="PROSITE" id="PS50931">
    <property type="entry name" value="HTH_LYSR"/>
    <property type="match status" value="1"/>
</dbReference>
<dbReference type="Gene3D" id="1.10.10.10">
    <property type="entry name" value="Winged helix-like DNA-binding domain superfamily/Winged helix DNA-binding domain"/>
    <property type="match status" value="1"/>
</dbReference>
<keyword evidence="2" id="KW-0805">Transcription regulation</keyword>
<dbReference type="CDD" id="cd05466">
    <property type="entry name" value="PBP2_LTTR_substrate"/>
    <property type="match status" value="1"/>
</dbReference>
<evidence type="ECO:0000313" key="6">
    <source>
        <dbReference type="EMBL" id="ODJ86865.1"/>
    </source>
</evidence>
<evidence type="ECO:0000259" key="5">
    <source>
        <dbReference type="PROSITE" id="PS50931"/>
    </source>
</evidence>
<keyword evidence="4" id="KW-0804">Transcription</keyword>
<dbReference type="SUPFAM" id="SSF46785">
    <property type="entry name" value="Winged helix' DNA-binding domain"/>
    <property type="match status" value="1"/>
</dbReference>
<evidence type="ECO:0000256" key="2">
    <source>
        <dbReference type="ARBA" id="ARBA00023015"/>
    </source>
</evidence>
<dbReference type="RefSeq" id="WP_069126147.1">
    <property type="nucleotide sequence ID" value="NZ_MARB01000016.1"/>
</dbReference>
<dbReference type="InterPro" id="IPR050950">
    <property type="entry name" value="HTH-type_LysR_regulators"/>
</dbReference>
<keyword evidence="3" id="KW-0238">DNA-binding</keyword>
<gene>
    <name evidence="6" type="primary">cynR_2</name>
    <name evidence="6" type="ORF">CODIS_28200</name>
</gene>
<dbReference type="OrthoDB" id="646694at2"/>
<proteinExistence type="inferred from homology"/>
<accession>A0A7Z0VJT1</accession>
<name>A0A7Z0VJT1_9GAMM</name>
<sequence length="300" mass="34186">MDIKQLTYFKAVCQYGGFSAAARRLHIAQPAISIAMRKLEAELNLTLLHRSDRQITPTVEGEVLLGHAIRIIEMSEAAELEMRELRGLAKGEMRIGIPSMLGSYYFPPILMGFKHRYPALSLSVYEQGTRRLQDMIRTGELDLGVVVADPPPEDLETRLLTREEMVVCVPREHPLAARSSICMEEFFSHELVVFKTGYFLREFIDRYSQKRSLPPKIAFETNLIPLTKAIVRQGFGITTFLRMVVEQDTQNDLVAVPFDEPVFLDLSLAWKKGGYLSRANQAFIDFVLSQTKDMKHHLPQ</sequence>
<feature type="domain" description="HTH lysR-type" evidence="5">
    <location>
        <begin position="1"/>
        <end position="58"/>
    </location>
</feature>
<protein>
    <submittedName>
        <fullName evidence="6">HTH-type transcriptional regulator CynR</fullName>
    </submittedName>
</protein>
<dbReference type="Pfam" id="PF03466">
    <property type="entry name" value="LysR_substrate"/>
    <property type="match status" value="1"/>
</dbReference>
<comment type="caution">
    <text evidence="6">The sequence shown here is derived from an EMBL/GenBank/DDBJ whole genome shotgun (WGS) entry which is preliminary data.</text>
</comment>
<dbReference type="PANTHER" id="PTHR30419">
    <property type="entry name" value="HTH-TYPE TRANSCRIPTIONAL REGULATOR YBHD"/>
    <property type="match status" value="1"/>
</dbReference>
<dbReference type="Gene3D" id="3.40.190.290">
    <property type="match status" value="1"/>
</dbReference>
<dbReference type="Pfam" id="PF00126">
    <property type="entry name" value="HTH_1"/>
    <property type="match status" value="1"/>
</dbReference>
<dbReference type="InterPro" id="IPR036390">
    <property type="entry name" value="WH_DNA-bd_sf"/>
</dbReference>
<reference evidence="6 7" key="1">
    <citation type="submission" date="2016-06" db="EMBL/GenBank/DDBJ databases">
        <title>Genome sequence of endosymbiont of Candidatus Endolucinida thiodiazotropha.</title>
        <authorList>
            <person name="Poehlein A."/>
            <person name="Koenig S."/>
            <person name="Heiden S.E."/>
            <person name="Thuermer A."/>
            <person name="Voget S."/>
            <person name="Daniel R."/>
            <person name="Markert S."/>
            <person name="Gros O."/>
            <person name="Schweder T."/>
        </authorList>
    </citation>
    <scope>NUCLEOTIDE SEQUENCE [LARGE SCALE GENOMIC DNA]</scope>
    <source>
        <strain evidence="6 7">COS</strain>
    </source>
</reference>
<evidence type="ECO:0000256" key="1">
    <source>
        <dbReference type="ARBA" id="ARBA00009437"/>
    </source>
</evidence>
<evidence type="ECO:0000313" key="7">
    <source>
        <dbReference type="Proteomes" id="UP000094769"/>
    </source>
</evidence>
<dbReference type="GO" id="GO:0003700">
    <property type="term" value="F:DNA-binding transcription factor activity"/>
    <property type="evidence" value="ECO:0007669"/>
    <property type="project" value="InterPro"/>
</dbReference>
<evidence type="ECO:0000256" key="4">
    <source>
        <dbReference type="ARBA" id="ARBA00023163"/>
    </source>
</evidence>
<dbReference type="PANTHER" id="PTHR30419:SF8">
    <property type="entry name" value="NITROGEN ASSIMILATION TRANSCRIPTIONAL ACTIVATOR-RELATED"/>
    <property type="match status" value="1"/>
</dbReference>
<dbReference type="Proteomes" id="UP000094769">
    <property type="component" value="Unassembled WGS sequence"/>
</dbReference>
<dbReference type="AlphaFoldDB" id="A0A7Z0VJT1"/>
<dbReference type="InterPro" id="IPR005119">
    <property type="entry name" value="LysR_subst-bd"/>
</dbReference>